<comment type="caution">
    <text evidence="3">The sequence shown here is derived from an EMBL/GenBank/DDBJ whole genome shotgun (WGS) entry which is preliminary data.</text>
</comment>
<keyword evidence="1" id="KW-1015">Disulfide bond</keyword>
<keyword evidence="1" id="KW-0245">EGF-like domain</keyword>
<dbReference type="Gene3D" id="2.10.25.10">
    <property type="entry name" value="Laminin"/>
    <property type="match status" value="1"/>
</dbReference>
<name>A0ABN8SUM3_9CNID</name>
<dbReference type="PROSITE" id="PS00022">
    <property type="entry name" value="EGF_1"/>
    <property type="match status" value="1"/>
</dbReference>
<feature type="domain" description="EGF-like" evidence="2">
    <location>
        <begin position="97"/>
        <end position="139"/>
    </location>
</feature>
<dbReference type="PROSITE" id="PS01186">
    <property type="entry name" value="EGF_2"/>
    <property type="match status" value="1"/>
</dbReference>
<proteinExistence type="predicted"/>
<evidence type="ECO:0000256" key="1">
    <source>
        <dbReference type="PROSITE-ProRule" id="PRU00076"/>
    </source>
</evidence>
<dbReference type="InterPro" id="IPR000742">
    <property type="entry name" value="EGF"/>
</dbReference>
<dbReference type="EMBL" id="CALNXI010004031">
    <property type="protein sequence ID" value="CAH3194918.1"/>
    <property type="molecule type" value="Genomic_DNA"/>
</dbReference>
<reference evidence="3 4" key="1">
    <citation type="submission" date="2022-05" db="EMBL/GenBank/DDBJ databases">
        <authorList>
            <consortium name="Genoscope - CEA"/>
            <person name="William W."/>
        </authorList>
    </citation>
    <scope>NUCLEOTIDE SEQUENCE [LARGE SCALE GENOMIC DNA]</scope>
</reference>
<sequence length="415" mass="46166">FSFLATEFNNLYHPEFLQDIFIKYEYHYLNVTKVGTFTVHNSLSCALKCLGNPFCLSVNLAASKGADGKFWCELLSSEKYSNPKMYKGNKSSHHLTIMSPCLSSPCQNGGICTADFKNHAKSTMIECRCKGGFSGKFCERGNNCALKIICGNGQSTAYVEAQSFSFTLQRILPEGSLENLKCDSLVNRLKETRLVTLLLDSNLTTVLCHMGDFGCGDGGWTPVMKMDGNKRTFHFDSRYWTNKETVTPDGGKTGFDLQETKLPSYWNTSFSKICLGMRIKKQSRFIVIKRTASSLHSLIADGKYRNTSLGRDTWKSLIGSEASMQFNCNREGFNARSDKQYYPGRDQSKARIGILGNNENDCGQCDSRIGFGTGGVHDDSNTCGNEANIYPLDNGHKHIKAMGYILVQRKATDLG</sequence>
<dbReference type="Proteomes" id="UP001159427">
    <property type="component" value="Unassembled WGS sequence"/>
</dbReference>
<evidence type="ECO:0000313" key="3">
    <source>
        <dbReference type="EMBL" id="CAH3194918.1"/>
    </source>
</evidence>
<feature type="disulfide bond" evidence="1">
    <location>
        <begin position="129"/>
        <end position="138"/>
    </location>
</feature>
<organism evidence="3 4">
    <name type="scientific">Porites evermanni</name>
    <dbReference type="NCBI Taxonomy" id="104178"/>
    <lineage>
        <taxon>Eukaryota</taxon>
        <taxon>Metazoa</taxon>
        <taxon>Cnidaria</taxon>
        <taxon>Anthozoa</taxon>
        <taxon>Hexacorallia</taxon>
        <taxon>Scleractinia</taxon>
        <taxon>Fungiina</taxon>
        <taxon>Poritidae</taxon>
        <taxon>Porites</taxon>
    </lineage>
</organism>
<keyword evidence="4" id="KW-1185">Reference proteome</keyword>
<dbReference type="SUPFAM" id="SSF57196">
    <property type="entry name" value="EGF/Laminin"/>
    <property type="match status" value="1"/>
</dbReference>
<dbReference type="SMART" id="SM00181">
    <property type="entry name" value="EGF"/>
    <property type="match status" value="1"/>
</dbReference>
<feature type="non-terminal residue" evidence="3">
    <location>
        <position position="1"/>
    </location>
</feature>
<accession>A0ABN8SUM3</accession>
<gene>
    <name evidence="3" type="ORF">PEVE_00029011</name>
</gene>
<evidence type="ECO:0000259" key="2">
    <source>
        <dbReference type="PROSITE" id="PS50026"/>
    </source>
</evidence>
<comment type="caution">
    <text evidence="1">Lacks conserved residue(s) required for the propagation of feature annotation.</text>
</comment>
<evidence type="ECO:0000313" key="4">
    <source>
        <dbReference type="Proteomes" id="UP001159427"/>
    </source>
</evidence>
<protein>
    <recommendedName>
        <fullName evidence="2">EGF-like domain-containing protein</fullName>
    </recommendedName>
</protein>
<dbReference type="PROSITE" id="PS50026">
    <property type="entry name" value="EGF_3"/>
    <property type="match status" value="1"/>
</dbReference>